<reference evidence="4 5" key="1">
    <citation type="journal article" date="2008" name="Int. J. Syst. Evol. Microbiol.">
        <title>Leifsonia pindariensis sp. nov., isolated from the Pindari glacier of the Indian Himalayas, and emended description of the genus Leifsonia.</title>
        <authorList>
            <person name="Reddy G.S."/>
            <person name="Prabagaran S.R."/>
            <person name="Shivaji S."/>
        </authorList>
    </citation>
    <scope>NUCLEOTIDE SEQUENCE [LARGE SCALE GENOMIC DNA]</scope>
    <source>
        <strain evidence="4 5">PON 10</strain>
    </source>
</reference>
<dbReference type="Pfam" id="PF00440">
    <property type="entry name" value="TetR_N"/>
    <property type="match status" value="1"/>
</dbReference>
<dbReference type="PROSITE" id="PS01081">
    <property type="entry name" value="HTH_TETR_1"/>
    <property type="match status" value="1"/>
</dbReference>
<gene>
    <name evidence="4" type="ORF">GY24_11460</name>
</gene>
<dbReference type="Proteomes" id="UP000237755">
    <property type="component" value="Unassembled WGS sequence"/>
</dbReference>
<accession>A0ABX5AVJ6</accession>
<dbReference type="PANTHER" id="PTHR30055:SF174">
    <property type="entry name" value="TRANSCRIPTIONAL REGULATORY PROTEIN (PROBABLY TETR-FAMILY)-RELATED"/>
    <property type="match status" value="1"/>
</dbReference>
<dbReference type="EMBL" id="MPZN01000037">
    <property type="protein sequence ID" value="PPL17496.1"/>
    <property type="molecule type" value="Genomic_DNA"/>
</dbReference>
<sequence length="192" mass="20413">MTPDGRREQILRVAARHFGRDGFEAVSVRDIAEQAGVTRALVYHYFPGKDALLDAVLRREAEELLAATAPDPALSPRENLERALGAYLDHFAASGGGLRELYAPRASAPAVVHEIAASNHAVQLERVIEFLGVDDTPLTRLAIGGWLGFVEQVAAASTRTAAPTADRVDRDAVTRLCLQALAAVTGAAAVGH</sequence>
<dbReference type="InterPro" id="IPR001647">
    <property type="entry name" value="HTH_TetR"/>
</dbReference>
<evidence type="ECO:0000256" key="2">
    <source>
        <dbReference type="PROSITE-ProRule" id="PRU00335"/>
    </source>
</evidence>
<evidence type="ECO:0000313" key="4">
    <source>
        <dbReference type="EMBL" id="PPL17496.1"/>
    </source>
</evidence>
<keyword evidence="5" id="KW-1185">Reference proteome</keyword>
<dbReference type="InterPro" id="IPR023772">
    <property type="entry name" value="DNA-bd_HTH_TetR-type_CS"/>
</dbReference>
<keyword evidence="1 2" id="KW-0238">DNA-binding</keyword>
<feature type="DNA-binding region" description="H-T-H motif" evidence="2">
    <location>
        <begin position="27"/>
        <end position="46"/>
    </location>
</feature>
<evidence type="ECO:0000259" key="3">
    <source>
        <dbReference type="PROSITE" id="PS50977"/>
    </source>
</evidence>
<dbReference type="SUPFAM" id="SSF46689">
    <property type="entry name" value="Homeodomain-like"/>
    <property type="match status" value="1"/>
</dbReference>
<dbReference type="PRINTS" id="PR00455">
    <property type="entry name" value="HTHTETR"/>
</dbReference>
<evidence type="ECO:0000256" key="1">
    <source>
        <dbReference type="ARBA" id="ARBA00023125"/>
    </source>
</evidence>
<dbReference type="PANTHER" id="PTHR30055">
    <property type="entry name" value="HTH-TYPE TRANSCRIPTIONAL REGULATOR RUTR"/>
    <property type="match status" value="1"/>
</dbReference>
<feature type="domain" description="HTH tetR-type" evidence="3">
    <location>
        <begin position="4"/>
        <end position="64"/>
    </location>
</feature>
<dbReference type="InterPro" id="IPR009057">
    <property type="entry name" value="Homeodomain-like_sf"/>
</dbReference>
<name>A0ABX5AVJ6_9MICO</name>
<dbReference type="InterPro" id="IPR050109">
    <property type="entry name" value="HTH-type_TetR-like_transc_reg"/>
</dbReference>
<protein>
    <recommendedName>
        <fullName evidence="3">HTH tetR-type domain-containing protein</fullName>
    </recommendedName>
</protein>
<dbReference type="PROSITE" id="PS50977">
    <property type="entry name" value="HTH_TETR_2"/>
    <property type="match status" value="1"/>
</dbReference>
<organism evidence="4 5">
    <name type="scientific">Microterricola pindariensis</name>
    <dbReference type="NCBI Taxonomy" id="478010"/>
    <lineage>
        <taxon>Bacteria</taxon>
        <taxon>Bacillati</taxon>
        <taxon>Actinomycetota</taxon>
        <taxon>Actinomycetes</taxon>
        <taxon>Micrococcales</taxon>
        <taxon>Microbacteriaceae</taxon>
        <taxon>Microterricola</taxon>
    </lineage>
</organism>
<evidence type="ECO:0000313" key="5">
    <source>
        <dbReference type="Proteomes" id="UP000237755"/>
    </source>
</evidence>
<proteinExistence type="predicted"/>
<dbReference type="Gene3D" id="1.10.357.10">
    <property type="entry name" value="Tetracycline Repressor, domain 2"/>
    <property type="match status" value="1"/>
</dbReference>
<comment type="caution">
    <text evidence="4">The sequence shown here is derived from an EMBL/GenBank/DDBJ whole genome shotgun (WGS) entry which is preliminary data.</text>
</comment>